<evidence type="ECO:0000313" key="4">
    <source>
        <dbReference type="Proteomes" id="UP000309676"/>
    </source>
</evidence>
<dbReference type="Gene3D" id="2.60.120.260">
    <property type="entry name" value="Galactose-binding domain-like"/>
    <property type="match status" value="3"/>
</dbReference>
<dbReference type="InterPro" id="IPR000421">
    <property type="entry name" value="FA58C"/>
</dbReference>
<feature type="region of interest" description="Disordered" evidence="1">
    <location>
        <begin position="1"/>
        <end position="39"/>
    </location>
</feature>
<accession>A0A5R9G5D8</accession>
<dbReference type="SUPFAM" id="SSF49785">
    <property type="entry name" value="Galactose-binding domain-like"/>
    <property type="match status" value="3"/>
</dbReference>
<gene>
    <name evidence="3" type="ORF">FE782_29145</name>
</gene>
<dbReference type="Pfam" id="PF13810">
    <property type="entry name" value="DUF4185"/>
    <property type="match status" value="1"/>
</dbReference>
<dbReference type="Pfam" id="PF00754">
    <property type="entry name" value="F5_F8_type_C"/>
    <property type="match status" value="2"/>
</dbReference>
<dbReference type="Proteomes" id="UP000309676">
    <property type="component" value="Unassembled WGS sequence"/>
</dbReference>
<name>A0A5R9G5D8_9BACL</name>
<feature type="compositionally biased region" description="Polar residues" evidence="1">
    <location>
        <begin position="274"/>
        <end position="285"/>
    </location>
</feature>
<protein>
    <submittedName>
        <fullName evidence="3">DUF4185 domain-containing protein</fullName>
    </submittedName>
</protein>
<feature type="region of interest" description="Disordered" evidence="1">
    <location>
        <begin position="260"/>
        <end position="285"/>
    </location>
</feature>
<reference evidence="3 4" key="1">
    <citation type="submission" date="2019-05" db="EMBL/GenBank/DDBJ databases">
        <authorList>
            <person name="Narsing Rao M.P."/>
            <person name="Li W.J."/>
        </authorList>
    </citation>
    <scope>NUCLEOTIDE SEQUENCE [LARGE SCALE GENOMIC DNA]</scope>
    <source>
        <strain evidence="3 4">SYSU_K30003</strain>
    </source>
</reference>
<feature type="domain" description="F5/8 type C" evidence="2">
    <location>
        <begin position="336"/>
        <end position="483"/>
    </location>
</feature>
<evidence type="ECO:0000313" key="3">
    <source>
        <dbReference type="EMBL" id="TLS48708.1"/>
    </source>
</evidence>
<dbReference type="PROSITE" id="PS50022">
    <property type="entry name" value="FA58C_3"/>
    <property type="match status" value="3"/>
</dbReference>
<dbReference type="AlphaFoldDB" id="A0A5R9G5D8"/>
<evidence type="ECO:0000256" key="1">
    <source>
        <dbReference type="SAM" id="MobiDB-lite"/>
    </source>
</evidence>
<dbReference type="EMBL" id="VCIW01000030">
    <property type="protein sequence ID" value="TLS48708.1"/>
    <property type="molecule type" value="Genomic_DNA"/>
</dbReference>
<dbReference type="InterPro" id="IPR025442">
    <property type="entry name" value="DUF4185"/>
</dbReference>
<dbReference type="InterPro" id="IPR008979">
    <property type="entry name" value="Galactose-bd-like_sf"/>
</dbReference>
<keyword evidence="4" id="KW-1185">Reference proteome</keyword>
<organism evidence="3 4">
    <name type="scientific">Paenibacillus antri</name>
    <dbReference type="NCBI Taxonomy" id="2582848"/>
    <lineage>
        <taxon>Bacteria</taxon>
        <taxon>Bacillati</taxon>
        <taxon>Bacillota</taxon>
        <taxon>Bacilli</taxon>
        <taxon>Bacillales</taxon>
        <taxon>Paenibacillaceae</taxon>
        <taxon>Paenibacillus</taxon>
    </lineage>
</organism>
<feature type="domain" description="F5/8 type C" evidence="2">
    <location>
        <begin position="159"/>
        <end position="322"/>
    </location>
</feature>
<sequence length="1098" mass="117722">MRRRSSDDEGRRAARRLRTVRRRPRLRPGGGAHRGRRRDRLLRPGAAADRRSLRMGELHRSELDRRLRAAGGAVPDGSRREGKPSRVRIFNGKLTDPSIRIRTGREGIDVRIANRRWITAGLALCVSASAALPSAGAASSGSSSPLGANEGVLYGEQLLLKPVATTAGSEAPGFEAANATNNSGMSGFFGPLELHGGESGTMWRTDAYPGADNWLQLDLGAVAPLGRMLIWNYNEPGGAEWGVKHAEVLYSVDGVRWSSAGGPGKKHKLEKATGSPNERASNLTNPVDFAGAPARYVKIVPDSHAASGNWGTGNDKDKHYGVAEVRLYRHANVVDEAGDSIAVARAKAGSERPDALAENAVNNYGMSGVGSRADTHGNEGAAMWSTADAPGAANWIEFDLGGTFPVGELHVWNYNATDSADRGIRWAKVKHSLDGIAWTYANGGAPLEFARASGGAREAASNLTNGSPVDLGGASARYVRIEPNPASDAEAPGNWGGGDAFGLAEARFYSAPGMIVESAPEWTSLFARTEGWTGSDGIFSIAYNGVDAQGASDRTDTLFLFSDTFTGSVDPVTKARDLQGFYNNTLATLEGSVPDPRNARFLWGSDGTGQDFSSIFEPDTPYAYVGTVAANVANNAFGMSPPALPNAPTAVTPPMPTDAHDNQKDGHTMWLSAADGGEHWIKFDLGATYALGRMPIWNYNQYDPAQPNVPYVDRGMKNVKIYYSTDDVAYTELQTDGYPFQFAKADGSPKLPATNLTGGGVVDFGGAAARYVKIVPNAAPGDGNWGGATGGEAAFGLSQVRFYTADGELLRFVEAEADSASSSAPAGNWYWLQDGLSLGDSFYAFPLNMAPDPTQPPGWQFKVVGVAMAKLPNVGGPALTGITQSDTPLYYETVVDYAPGVPGWQWPLKFTYGAGVMPNTAASGASDPDGYIYVYGYRDHAFERNLVVARVPEEKFESFNEWRFWGGSEKGWSRHIEDSALLLPGVNVSPELSVTRMAGGPLDGKYVLVYEKDSLSNTLEYSVADSPTGPFQAPVAFYYAPEPGMNPLTNTYNAKAHPHLSDVGELLISYNVNATDSNQHYVDGTIYRPRWLRMRWIE</sequence>
<feature type="domain" description="F5/8 type C" evidence="2">
    <location>
        <begin position="625"/>
        <end position="776"/>
    </location>
</feature>
<feature type="compositionally biased region" description="Basic residues" evidence="1">
    <location>
        <begin position="13"/>
        <end position="26"/>
    </location>
</feature>
<feature type="compositionally biased region" description="Basic and acidic residues" evidence="1">
    <location>
        <begin position="1"/>
        <end position="12"/>
    </location>
</feature>
<proteinExistence type="predicted"/>
<evidence type="ECO:0000259" key="2">
    <source>
        <dbReference type="PROSITE" id="PS50022"/>
    </source>
</evidence>
<comment type="caution">
    <text evidence="3">The sequence shown here is derived from an EMBL/GenBank/DDBJ whole genome shotgun (WGS) entry which is preliminary data.</text>
</comment>